<dbReference type="EMBL" id="JBHLUE010000012">
    <property type="protein sequence ID" value="MFC0565840.1"/>
    <property type="molecule type" value="Genomic_DNA"/>
</dbReference>
<proteinExistence type="predicted"/>
<evidence type="ECO:0000259" key="2">
    <source>
        <dbReference type="Pfam" id="PF13649"/>
    </source>
</evidence>
<evidence type="ECO:0000313" key="4">
    <source>
        <dbReference type="Proteomes" id="UP001589894"/>
    </source>
</evidence>
<organism evidence="3 4">
    <name type="scientific">Plantactinospora siamensis</name>
    <dbReference type="NCBI Taxonomy" id="555372"/>
    <lineage>
        <taxon>Bacteria</taxon>
        <taxon>Bacillati</taxon>
        <taxon>Actinomycetota</taxon>
        <taxon>Actinomycetes</taxon>
        <taxon>Micromonosporales</taxon>
        <taxon>Micromonosporaceae</taxon>
        <taxon>Plantactinospora</taxon>
    </lineage>
</organism>
<feature type="domain" description="Methyltransferase" evidence="2">
    <location>
        <begin position="52"/>
        <end position="147"/>
    </location>
</feature>
<dbReference type="Proteomes" id="UP001589894">
    <property type="component" value="Unassembled WGS sequence"/>
</dbReference>
<protein>
    <submittedName>
        <fullName evidence="3">Class I SAM-dependent methyltransferase</fullName>
        <ecNumber evidence="3">2.1.1.-</ecNumber>
    </submittedName>
</protein>
<reference evidence="3 4" key="1">
    <citation type="submission" date="2024-09" db="EMBL/GenBank/DDBJ databases">
        <authorList>
            <person name="Sun Q."/>
            <person name="Mori K."/>
        </authorList>
    </citation>
    <scope>NUCLEOTIDE SEQUENCE [LARGE SCALE GENOMIC DNA]</scope>
    <source>
        <strain evidence="3 4">TBRC 2205</strain>
    </source>
</reference>
<name>A0ABV6NYI4_9ACTN</name>
<dbReference type="Pfam" id="PF13649">
    <property type="entry name" value="Methyltransf_25"/>
    <property type="match status" value="1"/>
</dbReference>
<dbReference type="EC" id="2.1.1.-" evidence="3"/>
<dbReference type="RefSeq" id="WP_377340077.1">
    <property type="nucleotide sequence ID" value="NZ_JBHLUE010000012.1"/>
</dbReference>
<evidence type="ECO:0000256" key="1">
    <source>
        <dbReference type="ARBA" id="ARBA00022679"/>
    </source>
</evidence>
<dbReference type="InterPro" id="IPR041698">
    <property type="entry name" value="Methyltransf_25"/>
</dbReference>
<gene>
    <name evidence="3" type="ORF">ACFFHU_17080</name>
</gene>
<dbReference type="PANTHER" id="PTHR43861">
    <property type="entry name" value="TRANS-ACONITATE 2-METHYLTRANSFERASE-RELATED"/>
    <property type="match status" value="1"/>
</dbReference>
<accession>A0ABV6NYI4</accession>
<dbReference type="GO" id="GO:0008168">
    <property type="term" value="F:methyltransferase activity"/>
    <property type="evidence" value="ECO:0007669"/>
    <property type="project" value="UniProtKB-KW"/>
</dbReference>
<keyword evidence="3" id="KW-0489">Methyltransferase</keyword>
<dbReference type="GO" id="GO:0032259">
    <property type="term" value="P:methylation"/>
    <property type="evidence" value="ECO:0007669"/>
    <property type="project" value="UniProtKB-KW"/>
</dbReference>
<dbReference type="Gene3D" id="3.40.50.150">
    <property type="entry name" value="Vaccinia Virus protein VP39"/>
    <property type="match status" value="1"/>
</dbReference>
<dbReference type="SUPFAM" id="SSF53335">
    <property type="entry name" value="S-adenosyl-L-methionine-dependent methyltransferases"/>
    <property type="match status" value="1"/>
</dbReference>
<dbReference type="CDD" id="cd02440">
    <property type="entry name" value="AdoMet_MTases"/>
    <property type="match status" value="1"/>
</dbReference>
<keyword evidence="4" id="KW-1185">Reference proteome</keyword>
<keyword evidence="1 3" id="KW-0808">Transferase</keyword>
<comment type="caution">
    <text evidence="3">The sequence shown here is derived from an EMBL/GenBank/DDBJ whole genome shotgun (WGS) entry which is preliminary data.</text>
</comment>
<dbReference type="InterPro" id="IPR029063">
    <property type="entry name" value="SAM-dependent_MTases_sf"/>
</dbReference>
<sequence length="232" mass="25421">MTTPWMIDELDFAGPEHLDPAYVAGFDRKSGTDPGDDVALLRAHGLAADATVVDLAAGTGTFTLAIAPHVHRVVAADVSPAMLTRLTRRAADTDLRNITVEQAGFLSYRHTGPAADAVHTRHALHQLPDLYKPIALHRIAAILRPGGLLRLRDLIFDVSPAQMTDFVDRWLAGNTITDPAAGYTRADLVTHLRTEFSTYRWLFEPMLDAAGFDILDADYRAGVYAAYTCVRR</sequence>
<evidence type="ECO:0000313" key="3">
    <source>
        <dbReference type="EMBL" id="MFC0565840.1"/>
    </source>
</evidence>